<dbReference type="Proteomes" id="UP001501116">
    <property type="component" value="Unassembled WGS sequence"/>
</dbReference>
<accession>A0ABP5BT51</accession>
<dbReference type="EMBL" id="BAAANN010000005">
    <property type="protein sequence ID" value="GAA1949717.1"/>
    <property type="molecule type" value="Genomic_DNA"/>
</dbReference>
<dbReference type="InterPro" id="IPR011051">
    <property type="entry name" value="RmlC_Cupin_sf"/>
</dbReference>
<evidence type="ECO:0000259" key="1">
    <source>
        <dbReference type="PROSITE" id="PS50042"/>
    </source>
</evidence>
<dbReference type="PANTHER" id="PTHR36114">
    <property type="entry name" value="16.7 KDA PROTEIN IN WHIE LOCUS"/>
    <property type="match status" value="1"/>
</dbReference>
<dbReference type="InterPro" id="IPR052044">
    <property type="entry name" value="PKS_Associated_Protein"/>
</dbReference>
<dbReference type="CDD" id="cd02226">
    <property type="entry name" value="cupin_YdbB-like"/>
    <property type="match status" value="1"/>
</dbReference>
<evidence type="ECO:0000313" key="2">
    <source>
        <dbReference type="EMBL" id="GAA1949717.1"/>
    </source>
</evidence>
<dbReference type="PANTHER" id="PTHR36114:SF1">
    <property type="entry name" value="16.7 KDA PROTEIN IN WHIE LOCUS"/>
    <property type="match status" value="1"/>
</dbReference>
<dbReference type="InterPro" id="IPR013096">
    <property type="entry name" value="Cupin_2"/>
</dbReference>
<dbReference type="RefSeq" id="WP_344415526.1">
    <property type="nucleotide sequence ID" value="NZ_BAAANN010000005.1"/>
</dbReference>
<dbReference type="SUPFAM" id="SSF51182">
    <property type="entry name" value="RmlC-like cupins"/>
    <property type="match status" value="1"/>
</dbReference>
<comment type="caution">
    <text evidence="2">The sequence shown here is derived from an EMBL/GenBank/DDBJ whole genome shotgun (WGS) entry which is preliminary data.</text>
</comment>
<dbReference type="InterPro" id="IPR014710">
    <property type="entry name" value="RmlC-like_jellyroll"/>
</dbReference>
<organism evidence="2 3">
    <name type="scientific">Amycolatopsis minnesotensis</name>
    <dbReference type="NCBI Taxonomy" id="337894"/>
    <lineage>
        <taxon>Bacteria</taxon>
        <taxon>Bacillati</taxon>
        <taxon>Actinomycetota</taxon>
        <taxon>Actinomycetes</taxon>
        <taxon>Pseudonocardiales</taxon>
        <taxon>Pseudonocardiaceae</taxon>
        <taxon>Amycolatopsis</taxon>
    </lineage>
</organism>
<sequence length="129" mass="14214">MTEPIDLAEALSTFDELWSPRIAARVNDYDVRIAKVKGVHVWHAHDDTDEFFLVLDGVLDIALREQGTERVVTLNRGEVFVAPHGTGHRPSSVDGASLLLFEPTGTVTVGDRHEQVPDHVDVTVGHRLG</sequence>
<reference evidence="3" key="1">
    <citation type="journal article" date="2019" name="Int. J. Syst. Evol. Microbiol.">
        <title>The Global Catalogue of Microorganisms (GCM) 10K type strain sequencing project: providing services to taxonomists for standard genome sequencing and annotation.</title>
        <authorList>
            <consortium name="The Broad Institute Genomics Platform"/>
            <consortium name="The Broad Institute Genome Sequencing Center for Infectious Disease"/>
            <person name="Wu L."/>
            <person name="Ma J."/>
        </authorList>
    </citation>
    <scope>NUCLEOTIDE SEQUENCE [LARGE SCALE GENOMIC DNA]</scope>
    <source>
        <strain evidence="3">JCM 14545</strain>
    </source>
</reference>
<keyword evidence="3" id="KW-1185">Reference proteome</keyword>
<evidence type="ECO:0000313" key="3">
    <source>
        <dbReference type="Proteomes" id="UP001501116"/>
    </source>
</evidence>
<dbReference type="Gene3D" id="2.60.120.10">
    <property type="entry name" value="Jelly Rolls"/>
    <property type="match status" value="1"/>
</dbReference>
<dbReference type="PROSITE" id="PS50042">
    <property type="entry name" value="CNMP_BINDING_3"/>
    <property type="match status" value="1"/>
</dbReference>
<feature type="domain" description="Cyclic nucleotide-binding" evidence="1">
    <location>
        <begin position="38"/>
        <end position="80"/>
    </location>
</feature>
<dbReference type="Pfam" id="PF07883">
    <property type="entry name" value="Cupin_2"/>
    <property type="match status" value="1"/>
</dbReference>
<name>A0ABP5BT51_9PSEU</name>
<dbReference type="InterPro" id="IPR000595">
    <property type="entry name" value="cNMP-bd_dom"/>
</dbReference>
<gene>
    <name evidence="2" type="ORF">GCM10009754_17960</name>
</gene>
<protein>
    <submittedName>
        <fullName evidence="2">Cupin domain-containing protein</fullName>
    </submittedName>
</protein>
<proteinExistence type="predicted"/>